<gene>
    <name evidence="1" type="ORF">UCREL1_5249</name>
</gene>
<dbReference type="STRING" id="1287681.M7STC3"/>
<dbReference type="AlphaFoldDB" id="M7STC3"/>
<dbReference type="KEGG" id="ela:UCREL1_5249"/>
<dbReference type="OMA" id="YTIVIPG"/>
<reference evidence="2" key="1">
    <citation type="journal article" date="2013" name="Genome Announc.">
        <title>Draft genome sequence of the grapevine dieback fungus Eutypa lata UCR-EL1.</title>
        <authorList>
            <person name="Blanco-Ulate B."/>
            <person name="Rolshausen P.E."/>
            <person name="Cantu D."/>
        </authorList>
    </citation>
    <scope>NUCLEOTIDE SEQUENCE [LARGE SCALE GENOMIC DNA]</scope>
    <source>
        <strain evidence="2">UCR-EL1</strain>
    </source>
</reference>
<proteinExistence type="predicted"/>
<evidence type="ECO:0000313" key="2">
    <source>
        <dbReference type="Proteomes" id="UP000012174"/>
    </source>
</evidence>
<protein>
    <submittedName>
        <fullName evidence="1">Putative zinc mynd-type domain containing protein</fullName>
    </submittedName>
</protein>
<dbReference type="OrthoDB" id="5945798at2759"/>
<dbReference type="Proteomes" id="UP000012174">
    <property type="component" value="Unassembled WGS sequence"/>
</dbReference>
<accession>M7STC3</accession>
<sequence length="115" mass="12295">MPDFSDSALFPVFRELPPVGTAGSGSDVAAGWVLVAQIKENMTITKPTLIVTDRTGLDFAVLFDDVGMSLKGFRKGYTIVIPGARRTDKGEGKKDIVQIEAGAGAEVRVRAIRTN</sequence>
<dbReference type="HOGENOM" id="CLU_134523_0_0_1"/>
<keyword evidence="2" id="KW-1185">Reference proteome</keyword>
<evidence type="ECO:0000313" key="1">
    <source>
        <dbReference type="EMBL" id="EMR67748.1"/>
    </source>
</evidence>
<organism evidence="1 2">
    <name type="scientific">Eutypa lata (strain UCR-EL1)</name>
    <name type="common">Grapevine dieback disease fungus</name>
    <name type="synonym">Eutypa armeniacae</name>
    <dbReference type="NCBI Taxonomy" id="1287681"/>
    <lineage>
        <taxon>Eukaryota</taxon>
        <taxon>Fungi</taxon>
        <taxon>Dikarya</taxon>
        <taxon>Ascomycota</taxon>
        <taxon>Pezizomycotina</taxon>
        <taxon>Sordariomycetes</taxon>
        <taxon>Xylariomycetidae</taxon>
        <taxon>Xylariales</taxon>
        <taxon>Diatrypaceae</taxon>
        <taxon>Eutypa</taxon>
    </lineage>
</organism>
<dbReference type="EMBL" id="KB706361">
    <property type="protein sequence ID" value="EMR67748.1"/>
    <property type="molecule type" value="Genomic_DNA"/>
</dbReference>
<dbReference type="eggNOG" id="ENOG502QR5D">
    <property type="taxonomic scope" value="Eukaryota"/>
</dbReference>
<name>M7STC3_EUTLA</name>